<dbReference type="InterPro" id="IPR052110">
    <property type="entry name" value="MCFD2-like"/>
</dbReference>
<dbReference type="PANTHER" id="PTHR23104:SF12">
    <property type="entry name" value="EF-HAND DOMAIN-CONTAINING PROTEIN"/>
    <property type="match status" value="1"/>
</dbReference>
<dbReference type="OrthoDB" id="289247at2759"/>
<name>A0A0M3J6A1_ANISI</name>
<evidence type="ECO:0000313" key="4">
    <source>
        <dbReference type="EMBL" id="VDK20888.1"/>
    </source>
</evidence>
<dbReference type="EMBL" id="UYRR01004237">
    <property type="protein sequence ID" value="VDK20888.1"/>
    <property type="molecule type" value="Genomic_DNA"/>
</dbReference>
<evidence type="ECO:0000256" key="1">
    <source>
        <dbReference type="ARBA" id="ARBA00022729"/>
    </source>
</evidence>
<dbReference type="Gene3D" id="1.10.238.10">
    <property type="entry name" value="EF-hand"/>
    <property type="match status" value="1"/>
</dbReference>
<keyword evidence="2" id="KW-0677">Repeat</keyword>
<dbReference type="PANTHER" id="PTHR23104">
    <property type="entry name" value="MULTIPLE COAGULATION FACTOR DEFICIENCY PROTEIN 2 NEURAL STEM CELL DERIVED NEURONAL SURVIVAL PROTEIN"/>
    <property type="match status" value="1"/>
</dbReference>
<reference evidence="4 5" key="2">
    <citation type="submission" date="2018-11" db="EMBL/GenBank/DDBJ databases">
        <authorList>
            <consortium name="Pathogen Informatics"/>
        </authorList>
    </citation>
    <scope>NUCLEOTIDE SEQUENCE [LARGE SCALE GENOMIC DNA]</scope>
</reference>
<keyword evidence="1 3" id="KW-0732">Signal</keyword>
<dbReference type="AlphaFoldDB" id="A0A0M3J6A1"/>
<feature type="signal peptide" evidence="3">
    <location>
        <begin position="1"/>
        <end position="19"/>
    </location>
</feature>
<feature type="chain" id="PRO_5043120791" evidence="3">
    <location>
        <begin position="20"/>
        <end position="130"/>
    </location>
</feature>
<organism evidence="6">
    <name type="scientific">Anisakis simplex</name>
    <name type="common">Herring worm</name>
    <dbReference type="NCBI Taxonomy" id="6269"/>
    <lineage>
        <taxon>Eukaryota</taxon>
        <taxon>Metazoa</taxon>
        <taxon>Ecdysozoa</taxon>
        <taxon>Nematoda</taxon>
        <taxon>Chromadorea</taxon>
        <taxon>Rhabditida</taxon>
        <taxon>Spirurina</taxon>
        <taxon>Ascaridomorpha</taxon>
        <taxon>Ascaridoidea</taxon>
        <taxon>Anisakidae</taxon>
        <taxon>Anisakis</taxon>
        <taxon>Anisakis simplex complex</taxon>
    </lineage>
</organism>
<reference evidence="6" key="1">
    <citation type="submission" date="2017-02" db="UniProtKB">
        <authorList>
            <consortium name="WormBaseParasite"/>
        </authorList>
    </citation>
    <scope>IDENTIFICATION</scope>
</reference>
<sequence>MLYLNILLILSVIADGAFSQQPRGQPPPINQFQQPQPGAGIGEECVKATYEAFRHLKEHLKNKIDVDSQSDWSDEKEVFYYFELADLNKDFYIDGLELIQTVTAHEHSSKRLLQRISFNISHFFAEFCSR</sequence>
<dbReference type="SUPFAM" id="SSF47473">
    <property type="entry name" value="EF-hand"/>
    <property type="match status" value="1"/>
</dbReference>
<dbReference type="Proteomes" id="UP000267096">
    <property type="component" value="Unassembled WGS sequence"/>
</dbReference>
<evidence type="ECO:0000256" key="2">
    <source>
        <dbReference type="ARBA" id="ARBA00022737"/>
    </source>
</evidence>
<evidence type="ECO:0000256" key="3">
    <source>
        <dbReference type="SAM" id="SignalP"/>
    </source>
</evidence>
<keyword evidence="5" id="KW-1185">Reference proteome</keyword>
<dbReference type="WBParaSite" id="ASIM_0000308701-mRNA-1">
    <property type="protein sequence ID" value="ASIM_0000308701-mRNA-1"/>
    <property type="gene ID" value="ASIM_0000308701"/>
</dbReference>
<evidence type="ECO:0000313" key="6">
    <source>
        <dbReference type="WBParaSite" id="ASIM_0000308701-mRNA-1"/>
    </source>
</evidence>
<accession>A0A0M3J6A1</accession>
<proteinExistence type="predicted"/>
<dbReference type="InterPro" id="IPR011992">
    <property type="entry name" value="EF-hand-dom_pair"/>
</dbReference>
<protein>
    <submittedName>
        <fullName evidence="6">EF-hand domain-containing protein</fullName>
    </submittedName>
</protein>
<gene>
    <name evidence="4" type="ORF">ASIM_LOCUS2934</name>
</gene>
<evidence type="ECO:0000313" key="5">
    <source>
        <dbReference type="Proteomes" id="UP000267096"/>
    </source>
</evidence>